<evidence type="ECO:0000256" key="8">
    <source>
        <dbReference type="SAM" id="MobiDB-lite"/>
    </source>
</evidence>
<comment type="similarity">
    <text evidence="6">Belongs to the mitochondrion-specific ribosomal protein mL54 family.</text>
</comment>
<dbReference type="EMBL" id="CAIF01000034">
    <property type="protein sequence ID" value="CCH42058.1"/>
    <property type="molecule type" value="Genomic_DNA"/>
</dbReference>
<dbReference type="STRING" id="1206466.K0KLQ4"/>
<dbReference type="InParanoid" id="K0KLQ4"/>
<evidence type="ECO:0000256" key="1">
    <source>
        <dbReference type="ARBA" id="ARBA00004173"/>
    </source>
</evidence>
<dbReference type="InterPro" id="IPR013870">
    <property type="entry name" value="Ribosomal_mL54"/>
</dbReference>
<name>K0KLQ4_WICCF</name>
<sequence>MFTFKRLLVQIPRRQFSTSLVFRAESEAAKEASNLKIKSSCEAGTVLNLKVKKSGAEPVALEDHEYPEWLWEILDPKKQLENLKANPEKYAKKMMRQSNRQKIKHSNFMAKMK</sequence>
<proteinExistence type="inferred from homology"/>
<evidence type="ECO:0000256" key="5">
    <source>
        <dbReference type="ARBA" id="ARBA00023274"/>
    </source>
</evidence>
<dbReference type="GO" id="GO:0005762">
    <property type="term" value="C:mitochondrial large ribosomal subunit"/>
    <property type="evidence" value="ECO:0007669"/>
    <property type="project" value="TreeGrafter"/>
</dbReference>
<dbReference type="HOGENOM" id="CLU_144297_2_0_1"/>
<evidence type="ECO:0000313" key="10">
    <source>
        <dbReference type="Proteomes" id="UP000009328"/>
    </source>
</evidence>
<evidence type="ECO:0000256" key="2">
    <source>
        <dbReference type="ARBA" id="ARBA00022946"/>
    </source>
</evidence>
<evidence type="ECO:0000256" key="4">
    <source>
        <dbReference type="ARBA" id="ARBA00023128"/>
    </source>
</evidence>
<keyword evidence="2" id="KW-0809">Transit peptide</keyword>
<evidence type="ECO:0000313" key="9">
    <source>
        <dbReference type="EMBL" id="CCH42058.1"/>
    </source>
</evidence>
<gene>
    <name evidence="9" type="ORF">BN7_1597</name>
</gene>
<keyword evidence="3 9" id="KW-0689">Ribosomal protein</keyword>
<evidence type="ECO:0000256" key="3">
    <source>
        <dbReference type="ARBA" id="ARBA00022980"/>
    </source>
</evidence>
<dbReference type="PANTHER" id="PTHR28595">
    <property type="entry name" value="39S RIBOSOMAL PROTEIN L54, MITOCHONDRIAL"/>
    <property type="match status" value="1"/>
</dbReference>
<dbReference type="eggNOG" id="KOG3435">
    <property type="taxonomic scope" value="Eukaryota"/>
</dbReference>
<keyword evidence="5" id="KW-0687">Ribonucleoprotein</keyword>
<keyword evidence="4" id="KW-0496">Mitochondrion</keyword>
<accession>K0KLQ4</accession>
<comment type="caution">
    <text evidence="9">The sequence shown here is derived from an EMBL/GenBank/DDBJ whole genome shotgun (WGS) entry which is preliminary data.</text>
</comment>
<reference evidence="9 10" key="1">
    <citation type="journal article" date="2012" name="Eukaryot. Cell">
        <title>Draft genome sequence of Wickerhamomyces ciferrii NRRL Y-1031 F-60-10.</title>
        <authorList>
            <person name="Schneider J."/>
            <person name="Andrea H."/>
            <person name="Blom J."/>
            <person name="Jaenicke S."/>
            <person name="Ruckert C."/>
            <person name="Schorsch C."/>
            <person name="Szczepanowski R."/>
            <person name="Farwick M."/>
            <person name="Goesmann A."/>
            <person name="Puhler A."/>
            <person name="Schaffer S."/>
            <person name="Tauch A."/>
            <person name="Kohler T."/>
            <person name="Brinkrolf K."/>
        </authorList>
    </citation>
    <scope>NUCLEOTIDE SEQUENCE [LARGE SCALE GENOMIC DNA]</scope>
    <source>
        <strain evidence="10">ATCC 14091 / BCRC 22168 / CBS 111 / JCM 3599 / NBRC 0793 / NRRL Y-1031 F-60-10</strain>
    </source>
</reference>
<keyword evidence="10" id="KW-1185">Reference proteome</keyword>
<protein>
    <recommendedName>
        <fullName evidence="7">Large ribosomal subunit protein mL54</fullName>
    </recommendedName>
</protein>
<evidence type="ECO:0000256" key="7">
    <source>
        <dbReference type="ARBA" id="ARBA00035179"/>
    </source>
</evidence>
<feature type="region of interest" description="Disordered" evidence="8">
    <location>
        <begin position="93"/>
        <end position="113"/>
    </location>
</feature>
<dbReference type="Proteomes" id="UP000009328">
    <property type="component" value="Unassembled WGS sequence"/>
</dbReference>
<feature type="compositionally biased region" description="Basic residues" evidence="8">
    <location>
        <begin position="93"/>
        <end position="105"/>
    </location>
</feature>
<dbReference type="Pfam" id="PF08561">
    <property type="entry name" value="Ribosomal_L37"/>
    <property type="match status" value="1"/>
</dbReference>
<dbReference type="AlphaFoldDB" id="K0KLQ4"/>
<organism evidence="9 10">
    <name type="scientific">Wickerhamomyces ciferrii (strain ATCC 14091 / BCRC 22168 / CBS 111 / JCM 3599 / NBRC 0793 / NRRL Y-1031 F-60-10)</name>
    <name type="common">Yeast</name>
    <name type="synonym">Pichia ciferrii</name>
    <dbReference type="NCBI Taxonomy" id="1206466"/>
    <lineage>
        <taxon>Eukaryota</taxon>
        <taxon>Fungi</taxon>
        <taxon>Dikarya</taxon>
        <taxon>Ascomycota</taxon>
        <taxon>Saccharomycotina</taxon>
        <taxon>Saccharomycetes</taxon>
        <taxon>Phaffomycetales</taxon>
        <taxon>Wickerhamomycetaceae</taxon>
        <taxon>Wickerhamomyces</taxon>
    </lineage>
</organism>
<dbReference type="PANTHER" id="PTHR28595:SF1">
    <property type="entry name" value="LARGE RIBOSOMAL SUBUNIT PROTEIN ML54"/>
    <property type="match status" value="1"/>
</dbReference>
<dbReference type="FunCoup" id="K0KLQ4">
    <property type="interactions" value="109"/>
</dbReference>
<dbReference type="GO" id="GO:0003735">
    <property type="term" value="F:structural constituent of ribosome"/>
    <property type="evidence" value="ECO:0007669"/>
    <property type="project" value="TreeGrafter"/>
</dbReference>
<comment type="subcellular location">
    <subcellularLocation>
        <location evidence="1">Mitochondrion</location>
    </subcellularLocation>
</comment>
<evidence type="ECO:0000256" key="6">
    <source>
        <dbReference type="ARBA" id="ARBA00033752"/>
    </source>
</evidence>